<dbReference type="AlphaFoldDB" id="A0A371J578"/>
<keyword evidence="3" id="KW-1185">Reference proteome</keyword>
<evidence type="ECO:0000259" key="1">
    <source>
        <dbReference type="Pfam" id="PF06114"/>
    </source>
</evidence>
<organism evidence="2 3">
    <name type="scientific">Romboutsia weinsteinii</name>
    <dbReference type="NCBI Taxonomy" id="2020949"/>
    <lineage>
        <taxon>Bacteria</taxon>
        <taxon>Bacillati</taxon>
        <taxon>Bacillota</taxon>
        <taxon>Clostridia</taxon>
        <taxon>Peptostreptococcales</taxon>
        <taxon>Peptostreptococcaceae</taxon>
        <taxon>Romboutsia</taxon>
    </lineage>
</organism>
<dbReference type="EMBL" id="NOJY02000010">
    <property type="protein sequence ID" value="RDY27838.1"/>
    <property type="molecule type" value="Genomic_DNA"/>
</dbReference>
<reference evidence="2 3" key="1">
    <citation type="journal article" date="2017" name="Genome Announc.">
        <title>Draft Genome Sequence of Romboutsia weinsteinii sp. nov. Strain CCRI-19649(T) Isolated from Surface Water.</title>
        <authorList>
            <person name="Maheux A.F."/>
            <person name="Boudreau D.K."/>
            <person name="Berube E."/>
            <person name="Boissinot M."/>
            <person name="Cantin P."/>
            <person name="Raymond F."/>
            <person name="Corbeil J."/>
            <person name="Omar R.F."/>
            <person name="Bergeron M.G."/>
        </authorList>
    </citation>
    <scope>NUCLEOTIDE SEQUENCE [LARGE SCALE GENOMIC DNA]</scope>
    <source>
        <strain evidence="2 3">CCRI-19649</strain>
    </source>
</reference>
<sequence length="147" mass="17380">MDIKYEVENLVKKYKTNNPFQLIYDLDIILNHTYLKHNTKGCYTKKFGERLIIINNNLCYEEQRMVAAHELAHAILHTDVNILALSTNSDWHKSRYEREANIFAAELLISDDIFTIYEGYSIDYISKTEGISVELLEYKYKNFLKNM</sequence>
<dbReference type="InterPro" id="IPR010359">
    <property type="entry name" value="IrrE_HExxH"/>
</dbReference>
<dbReference type="OrthoDB" id="9816277at2"/>
<dbReference type="Gene3D" id="1.10.10.2910">
    <property type="match status" value="1"/>
</dbReference>
<feature type="domain" description="IrrE N-terminal-like" evidence="1">
    <location>
        <begin position="42"/>
        <end position="139"/>
    </location>
</feature>
<dbReference type="Proteomes" id="UP000215694">
    <property type="component" value="Unassembled WGS sequence"/>
</dbReference>
<dbReference type="InterPro" id="IPR052345">
    <property type="entry name" value="Rad_response_metalloprotease"/>
</dbReference>
<comment type="caution">
    <text evidence="2">The sequence shown here is derived from an EMBL/GenBank/DDBJ whole genome shotgun (WGS) entry which is preliminary data.</text>
</comment>
<accession>A0A371J578</accession>
<gene>
    <name evidence="2" type="ORF">CHL78_007485</name>
</gene>
<protein>
    <submittedName>
        <fullName evidence="2">ImmA/IrrE family metallo-endopeptidase</fullName>
    </submittedName>
</protein>
<name>A0A371J578_9FIRM</name>
<dbReference type="RefSeq" id="WP_094368930.1">
    <property type="nucleotide sequence ID" value="NZ_NOJY02000010.1"/>
</dbReference>
<proteinExistence type="predicted"/>
<evidence type="ECO:0000313" key="3">
    <source>
        <dbReference type="Proteomes" id="UP000215694"/>
    </source>
</evidence>
<dbReference type="PANTHER" id="PTHR43236">
    <property type="entry name" value="ANTITOXIN HIGA1"/>
    <property type="match status" value="1"/>
</dbReference>
<evidence type="ECO:0000313" key="2">
    <source>
        <dbReference type="EMBL" id="RDY27838.1"/>
    </source>
</evidence>
<dbReference type="PANTHER" id="PTHR43236:SF1">
    <property type="entry name" value="BLL7220 PROTEIN"/>
    <property type="match status" value="1"/>
</dbReference>
<dbReference type="Pfam" id="PF06114">
    <property type="entry name" value="Peptidase_M78"/>
    <property type="match status" value="1"/>
</dbReference>